<dbReference type="FunFam" id="2.60.260.20:FF:000006">
    <property type="entry name" value="DnaJ subfamily B member 13"/>
    <property type="match status" value="1"/>
</dbReference>
<dbReference type="InterPro" id="IPR018253">
    <property type="entry name" value="DnaJ_domain_CS"/>
</dbReference>
<dbReference type="FunFam" id="2.60.260.20:FF:000015">
    <property type="entry name" value="Heat shock protein 40"/>
    <property type="match status" value="1"/>
</dbReference>
<keyword evidence="4" id="KW-1185">Reference proteome</keyword>
<dbReference type="PRINTS" id="PR00625">
    <property type="entry name" value="JDOMAIN"/>
</dbReference>
<accession>A0AAV0YPY8</accession>
<dbReference type="PROSITE" id="PS50076">
    <property type="entry name" value="DNAJ_2"/>
    <property type="match status" value="1"/>
</dbReference>
<dbReference type="Pfam" id="PF01556">
    <property type="entry name" value="DnaJ_C"/>
    <property type="match status" value="1"/>
</dbReference>
<dbReference type="GO" id="GO:0006457">
    <property type="term" value="P:protein folding"/>
    <property type="evidence" value="ECO:0007669"/>
    <property type="project" value="InterPro"/>
</dbReference>
<dbReference type="Pfam" id="PF00226">
    <property type="entry name" value="DnaJ"/>
    <property type="match status" value="1"/>
</dbReference>
<proteinExistence type="predicted"/>
<dbReference type="SMART" id="SM00271">
    <property type="entry name" value="DnaJ"/>
    <property type="match status" value="1"/>
</dbReference>
<dbReference type="GO" id="GO:0051087">
    <property type="term" value="F:protein-folding chaperone binding"/>
    <property type="evidence" value="ECO:0007669"/>
    <property type="project" value="TreeGrafter"/>
</dbReference>
<evidence type="ECO:0000313" key="3">
    <source>
        <dbReference type="EMBL" id="CAI8587791.1"/>
    </source>
</evidence>
<dbReference type="InterPro" id="IPR051339">
    <property type="entry name" value="DnaJ_subfamily_B"/>
</dbReference>
<organism evidence="3 4">
    <name type="scientific">Vicia faba</name>
    <name type="common">Broad bean</name>
    <name type="synonym">Faba vulgaris</name>
    <dbReference type="NCBI Taxonomy" id="3906"/>
    <lineage>
        <taxon>Eukaryota</taxon>
        <taxon>Viridiplantae</taxon>
        <taxon>Streptophyta</taxon>
        <taxon>Embryophyta</taxon>
        <taxon>Tracheophyta</taxon>
        <taxon>Spermatophyta</taxon>
        <taxon>Magnoliopsida</taxon>
        <taxon>eudicotyledons</taxon>
        <taxon>Gunneridae</taxon>
        <taxon>Pentapetalae</taxon>
        <taxon>rosids</taxon>
        <taxon>fabids</taxon>
        <taxon>Fabales</taxon>
        <taxon>Fabaceae</taxon>
        <taxon>Papilionoideae</taxon>
        <taxon>50 kb inversion clade</taxon>
        <taxon>NPAAA clade</taxon>
        <taxon>Hologalegina</taxon>
        <taxon>IRL clade</taxon>
        <taxon>Fabeae</taxon>
        <taxon>Vicia</taxon>
    </lineage>
</organism>
<dbReference type="InterPro" id="IPR008971">
    <property type="entry name" value="HSP40/DnaJ_pept-bd"/>
</dbReference>
<feature type="domain" description="J" evidence="2">
    <location>
        <begin position="5"/>
        <end position="74"/>
    </location>
</feature>
<dbReference type="InterPro" id="IPR036869">
    <property type="entry name" value="J_dom_sf"/>
</dbReference>
<dbReference type="InterPro" id="IPR002939">
    <property type="entry name" value="DnaJ_C"/>
</dbReference>
<name>A0AAV0YPY8_VICFA</name>
<dbReference type="PANTHER" id="PTHR24078:SF175">
    <property type="entry name" value="DNAJ HEAT SHOCK FAMILY PROTEIN"/>
    <property type="match status" value="1"/>
</dbReference>
<dbReference type="SUPFAM" id="SSF46565">
    <property type="entry name" value="Chaperone J-domain"/>
    <property type="match status" value="1"/>
</dbReference>
<dbReference type="InterPro" id="IPR001623">
    <property type="entry name" value="DnaJ_domain"/>
</dbReference>
<dbReference type="PROSITE" id="PS00636">
    <property type="entry name" value="DNAJ_1"/>
    <property type="match status" value="1"/>
</dbReference>
<gene>
    <name evidence="3" type="ORF">VFH_I316720</name>
</gene>
<reference evidence="3 4" key="1">
    <citation type="submission" date="2023-01" db="EMBL/GenBank/DDBJ databases">
        <authorList>
            <person name="Kreplak J."/>
        </authorList>
    </citation>
    <scope>NUCLEOTIDE SEQUENCE [LARGE SCALE GENOMIC DNA]</scope>
</reference>
<dbReference type="Gene3D" id="2.60.260.20">
    <property type="entry name" value="Urease metallochaperone UreE, N-terminal domain"/>
    <property type="match status" value="2"/>
</dbReference>
<dbReference type="GO" id="GO:0051082">
    <property type="term" value="F:unfolded protein binding"/>
    <property type="evidence" value="ECO:0007669"/>
    <property type="project" value="InterPro"/>
</dbReference>
<dbReference type="Proteomes" id="UP001157006">
    <property type="component" value="Chromosome 1L"/>
</dbReference>
<dbReference type="Gene3D" id="1.10.287.110">
    <property type="entry name" value="DnaJ domain"/>
    <property type="match status" value="1"/>
</dbReference>
<dbReference type="CDD" id="cd10747">
    <property type="entry name" value="DnaJ_C"/>
    <property type="match status" value="1"/>
</dbReference>
<dbReference type="EMBL" id="OX451736">
    <property type="protein sequence ID" value="CAI8587791.1"/>
    <property type="molecule type" value="Genomic_DNA"/>
</dbReference>
<evidence type="ECO:0000313" key="4">
    <source>
        <dbReference type="Proteomes" id="UP001157006"/>
    </source>
</evidence>
<dbReference type="SUPFAM" id="SSF49493">
    <property type="entry name" value="HSP40/DnaJ peptide-binding domain"/>
    <property type="match status" value="2"/>
</dbReference>
<sequence length="279" mass="31915">MGSVNYYGILKVNPDASYEQLKKSYKNLSRKWHPDKVHQEPLRKKEFEAMFKRICEAFEVLGDPKKRRMYDLYGKYPVNLENGDGNNNMEVDDEGVVGVVESDLMCTLEDLYCGCRKKVNLVRTVPDEFGELKSEEEILKITINPGWKKGTKITFPGKGNQLPGSPPLDLVFVVNEKPHALFQRDRHDLVMTQKISFLESLVGTTLNITTLDRRNIIVEVTDIVTPGYEMVVPDEGMPLAKDSSKRGNLRIKFDVEFPSNLTSQQKHDVRRILSEADYN</sequence>
<keyword evidence="1" id="KW-0143">Chaperone</keyword>
<dbReference type="AlphaFoldDB" id="A0AAV0YPY8"/>
<dbReference type="CDD" id="cd06257">
    <property type="entry name" value="DnaJ"/>
    <property type="match status" value="1"/>
</dbReference>
<protein>
    <recommendedName>
        <fullName evidence="2">J domain-containing protein</fullName>
    </recommendedName>
</protein>
<dbReference type="GO" id="GO:0005829">
    <property type="term" value="C:cytosol"/>
    <property type="evidence" value="ECO:0007669"/>
    <property type="project" value="TreeGrafter"/>
</dbReference>
<evidence type="ECO:0000256" key="1">
    <source>
        <dbReference type="ARBA" id="ARBA00023186"/>
    </source>
</evidence>
<evidence type="ECO:0000259" key="2">
    <source>
        <dbReference type="PROSITE" id="PS50076"/>
    </source>
</evidence>
<dbReference type="PANTHER" id="PTHR24078">
    <property type="entry name" value="DNAJ HOMOLOG SUBFAMILY C MEMBER"/>
    <property type="match status" value="1"/>
</dbReference>